<sequence>CEDAGVAIVDKAAAGGDDSAKYRLQGLWLAIEKTYKHLVTTLALYGTRLPDTFSEHNKQLNLEVVGYDTGGLDDGPNDDETDKDYHPNVRNILQDIFGDGKRTRRPRKSTRQSKKIGELEELHFEEEDGEDYVLQNHKPDAATEEAIEKNDVENGEQYEEEKETTNSDENIPDTTDSKESKPRKRGRPRKNKSPFHLPVKKLVKKRGPYKKRRIVIPITSVNPG</sequence>
<feature type="compositionally biased region" description="Basic residues" evidence="1">
    <location>
        <begin position="102"/>
        <end position="114"/>
    </location>
</feature>
<gene>
    <name evidence="2" type="primary">ORF30673</name>
</gene>
<proteinExistence type="predicted"/>
<feature type="compositionally biased region" description="Acidic residues" evidence="1">
    <location>
        <begin position="153"/>
        <end position="162"/>
    </location>
</feature>
<dbReference type="AlphaFoldDB" id="A0A0B6YN07"/>
<feature type="non-terminal residue" evidence="2">
    <location>
        <position position="1"/>
    </location>
</feature>
<dbReference type="EMBL" id="HACG01010763">
    <property type="protein sequence ID" value="CEK57628.1"/>
    <property type="molecule type" value="Transcribed_RNA"/>
</dbReference>
<name>A0A0B6YN07_9EUPU</name>
<accession>A0A0B6YN07</accession>
<feature type="region of interest" description="Disordered" evidence="1">
    <location>
        <begin position="140"/>
        <end position="208"/>
    </location>
</feature>
<organism evidence="2">
    <name type="scientific">Arion vulgaris</name>
    <dbReference type="NCBI Taxonomy" id="1028688"/>
    <lineage>
        <taxon>Eukaryota</taxon>
        <taxon>Metazoa</taxon>
        <taxon>Spiralia</taxon>
        <taxon>Lophotrochozoa</taxon>
        <taxon>Mollusca</taxon>
        <taxon>Gastropoda</taxon>
        <taxon>Heterobranchia</taxon>
        <taxon>Euthyneura</taxon>
        <taxon>Panpulmonata</taxon>
        <taxon>Eupulmonata</taxon>
        <taxon>Stylommatophora</taxon>
        <taxon>Helicina</taxon>
        <taxon>Arionoidea</taxon>
        <taxon>Arionidae</taxon>
        <taxon>Arion</taxon>
    </lineage>
</organism>
<protein>
    <submittedName>
        <fullName evidence="2">Uncharacterized protein</fullName>
    </submittedName>
</protein>
<feature type="region of interest" description="Disordered" evidence="1">
    <location>
        <begin position="67"/>
        <end position="86"/>
    </location>
</feature>
<feature type="region of interest" description="Disordered" evidence="1">
    <location>
        <begin position="97"/>
        <end position="119"/>
    </location>
</feature>
<evidence type="ECO:0000313" key="2">
    <source>
        <dbReference type="EMBL" id="CEK57628.1"/>
    </source>
</evidence>
<feature type="non-terminal residue" evidence="2">
    <location>
        <position position="224"/>
    </location>
</feature>
<feature type="compositionally biased region" description="Basic residues" evidence="1">
    <location>
        <begin position="181"/>
        <end position="208"/>
    </location>
</feature>
<reference evidence="2" key="1">
    <citation type="submission" date="2014-12" db="EMBL/GenBank/DDBJ databases">
        <title>Insight into the proteome of Arion vulgaris.</title>
        <authorList>
            <person name="Aradska J."/>
            <person name="Bulat T."/>
            <person name="Smidak R."/>
            <person name="Sarate P."/>
            <person name="Gangsoo J."/>
            <person name="Sialana F."/>
            <person name="Bilban M."/>
            <person name="Lubec G."/>
        </authorList>
    </citation>
    <scope>NUCLEOTIDE SEQUENCE</scope>
    <source>
        <tissue evidence="2">Skin</tissue>
    </source>
</reference>
<feature type="compositionally biased region" description="Basic and acidic residues" evidence="1">
    <location>
        <begin position="140"/>
        <end position="152"/>
    </location>
</feature>
<evidence type="ECO:0000256" key="1">
    <source>
        <dbReference type="SAM" id="MobiDB-lite"/>
    </source>
</evidence>